<reference evidence="2" key="1">
    <citation type="journal article" date="2019" name="bioRxiv">
        <title>The Genome of the Zebra Mussel, Dreissena polymorpha: A Resource for Invasive Species Research.</title>
        <authorList>
            <person name="McCartney M.A."/>
            <person name="Auch B."/>
            <person name="Kono T."/>
            <person name="Mallez S."/>
            <person name="Zhang Y."/>
            <person name="Obille A."/>
            <person name="Becker A."/>
            <person name="Abrahante J.E."/>
            <person name="Garbe J."/>
            <person name="Badalamenti J.P."/>
            <person name="Herman A."/>
            <person name="Mangelson H."/>
            <person name="Liachko I."/>
            <person name="Sullivan S."/>
            <person name="Sone E.D."/>
            <person name="Koren S."/>
            <person name="Silverstein K.A.T."/>
            <person name="Beckman K.B."/>
            <person name="Gohl D.M."/>
        </authorList>
    </citation>
    <scope>NUCLEOTIDE SEQUENCE</scope>
    <source>
        <strain evidence="2">Duluth1</strain>
        <tissue evidence="2">Whole animal</tissue>
    </source>
</reference>
<sequence>MQVQVGDQNYVFTANINSGGTVTVALPYPIKTRQIRLYPASWQGTIELAMALRGYAPGKQAVVLLSDSVKLALTI</sequence>
<keyword evidence="3" id="KW-1185">Reference proteome</keyword>
<evidence type="ECO:0000259" key="1">
    <source>
        <dbReference type="PROSITE" id="PS50022"/>
    </source>
</evidence>
<evidence type="ECO:0000313" key="3">
    <source>
        <dbReference type="Proteomes" id="UP000828390"/>
    </source>
</evidence>
<dbReference type="PROSITE" id="PS50022">
    <property type="entry name" value="FA58C_3"/>
    <property type="match status" value="1"/>
</dbReference>
<dbReference type="InterPro" id="IPR000421">
    <property type="entry name" value="FA58C"/>
</dbReference>
<dbReference type="AlphaFoldDB" id="A0A9D4GFS6"/>
<dbReference type="InterPro" id="IPR008979">
    <property type="entry name" value="Galactose-bd-like_sf"/>
</dbReference>
<protein>
    <recommendedName>
        <fullName evidence="1">F5/8 type C domain-containing protein</fullName>
    </recommendedName>
</protein>
<feature type="domain" description="F5/8 type C" evidence="1">
    <location>
        <begin position="1"/>
        <end position="55"/>
    </location>
</feature>
<comment type="caution">
    <text evidence="2">The sequence shown here is derived from an EMBL/GenBank/DDBJ whole genome shotgun (WGS) entry which is preliminary data.</text>
</comment>
<reference evidence="2" key="2">
    <citation type="submission" date="2020-11" db="EMBL/GenBank/DDBJ databases">
        <authorList>
            <person name="McCartney M.A."/>
            <person name="Auch B."/>
            <person name="Kono T."/>
            <person name="Mallez S."/>
            <person name="Becker A."/>
            <person name="Gohl D.M."/>
            <person name="Silverstein K.A.T."/>
            <person name="Koren S."/>
            <person name="Bechman K.B."/>
            <person name="Herman A."/>
            <person name="Abrahante J.E."/>
            <person name="Garbe J."/>
        </authorList>
    </citation>
    <scope>NUCLEOTIDE SEQUENCE</scope>
    <source>
        <strain evidence="2">Duluth1</strain>
        <tissue evidence="2">Whole animal</tissue>
    </source>
</reference>
<dbReference type="Proteomes" id="UP000828390">
    <property type="component" value="Unassembled WGS sequence"/>
</dbReference>
<proteinExistence type="predicted"/>
<evidence type="ECO:0000313" key="2">
    <source>
        <dbReference type="EMBL" id="KAH3816384.1"/>
    </source>
</evidence>
<name>A0A9D4GFS6_DREPO</name>
<dbReference type="EMBL" id="JAIWYP010000005">
    <property type="protein sequence ID" value="KAH3816384.1"/>
    <property type="molecule type" value="Genomic_DNA"/>
</dbReference>
<organism evidence="2 3">
    <name type="scientific">Dreissena polymorpha</name>
    <name type="common">Zebra mussel</name>
    <name type="synonym">Mytilus polymorpha</name>
    <dbReference type="NCBI Taxonomy" id="45954"/>
    <lineage>
        <taxon>Eukaryota</taxon>
        <taxon>Metazoa</taxon>
        <taxon>Spiralia</taxon>
        <taxon>Lophotrochozoa</taxon>
        <taxon>Mollusca</taxon>
        <taxon>Bivalvia</taxon>
        <taxon>Autobranchia</taxon>
        <taxon>Heteroconchia</taxon>
        <taxon>Euheterodonta</taxon>
        <taxon>Imparidentia</taxon>
        <taxon>Neoheterodontei</taxon>
        <taxon>Myida</taxon>
        <taxon>Dreissenoidea</taxon>
        <taxon>Dreissenidae</taxon>
        <taxon>Dreissena</taxon>
    </lineage>
</organism>
<accession>A0A9D4GFS6</accession>
<dbReference type="SUPFAM" id="SSF49785">
    <property type="entry name" value="Galactose-binding domain-like"/>
    <property type="match status" value="1"/>
</dbReference>
<dbReference type="Gene3D" id="2.60.120.260">
    <property type="entry name" value="Galactose-binding domain-like"/>
    <property type="match status" value="1"/>
</dbReference>
<gene>
    <name evidence="2" type="ORF">DPMN_117900</name>
</gene>